<dbReference type="EMBL" id="JADQCH020000001">
    <property type="protein sequence ID" value="MEY2344296.1"/>
    <property type="molecule type" value="Genomic_DNA"/>
</dbReference>
<reference evidence="4" key="3">
    <citation type="submission" date="2021-05" db="EMBL/GenBank/DDBJ databases">
        <title>First report of NDM-5 and VEB-6 producing Proteus mirabilis isolated from blood of a sepsis patient in Kolkata, India.</title>
        <authorList>
            <person name="Halder G."/>
            <person name="Chaudhuri B."/>
            <person name="Dutta S."/>
        </authorList>
    </citation>
    <scope>NUCLEOTIDE SEQUENCE [LARGE SCALE GENOMIC DNA]</scope>
    <source>
        <strain evidence="4">7049</strain>
    </source>
</reference>
<protein>
    <submittedName>
        <fullName evidence="5">Lipoprotein</fullName>
    </submittedName>
</protein>
<evidence type="ECO:0000313" key="9">
    <source>
        <dbReference type="Proteomes" id="UP000254191"/>
    </source>
</evidence>
<dbReference type="RefSeq" id="WP_004242521.1">
    <property type="nucleotide sequence ID" value="NZ_ABFCQN020000096.1"/>
</dbReference>
<evidence type="ECO:0000313" key="7">
    <source>
        <dbReference type="Proteomes" id="UP000195540"/>
    </source>
</evidence>
<accession>A0A1Z1SWR6</accession>
<keyword evidence="1" id="KW-0732">Signal</keyword>
<evidence type="ECO:0000313" key="10">
    <source>
        <dbReference type="Proteomes" id="UP001171165"/>
    </source>
</evidence>
<feature type="signal peptide" evidence="1">
    <location>
        <begin position="1"/>
        <end position="20"/>
    </location>
</feature>
<evidence type="ECO:0000313" key="2">
    <source>
        <dbReference type="EMBL" id="ARX35152.1"/>
    </source>
</evidence>
<name>A0A1Z1SWR6_PROMI</name>
<gene>
    <name evidence="2" type="ORF">AM402_13650</name>
    <name evidence="4" type="ORF">I3679_009750</name>
    <name evidence="5" type="ORF">NCTC10975_00930</name>
    <name evidence="6" type="ORF">NCTC11938_00720</name>
    <name evidence="3" type="ORF">PW210_003789</name>
</gene>
<reference evidence="3" key="4">
    <citation type="submission" date="2023-06" db="EMBL/GenBank/DDBJ databases">
        <authorList>
            <consortium name="Clinical and Environmental Microbiology Branch: Whole genome sequencing antimicrobial resistance pathogens in the healthcare setting"/>
        </authorList>
    </citation>
    <scope>NUCLEOTIDE SEQUENCE</scope>
    <source>
        <strain evidence="3">Microbial</strain>
    </source>
</reference>
<dbReference type="Proteomes" id="UP001171165">
    <property type="component" value="Unassembled WGS sequence"/>
</dbReference>
<evidence type="ECO:0000313" key="5">
    <source>
        <dbReference type="EMBL" id="SPY94585.1"/>
    </source>
</evidence>
<evidence type="ECO:0000313" key="6">
    <source>
        <dbReference type="EMBL" id="SUC18394.1"/>
    </source>
</evidence>
<dbReference type="EMBL" id="UGTS01000004">
    <property type="protein sequence ID" value="SUC18394.1"/>
    <property type="molecule type" value="Genomic_DNA"/>
</dbReference>
<evidence type="ECO:0000313" key="8">
    <source>
        <dbReference type="Proteomes" id="UP000251485"/>
    </source>
</evidence>
<dbReference type="EMBL" id="ABKSPD020000020">
    <property type="protein sequence ID" value="EKW9777909.1"/>
    <property type="molecule type" value="Genomic_DNA"/>
</dbReference>
<evidence type="ECO:0000256" key="1">
    <source>
        <dbReference type="SAM" id="SignalP"/>
    </source>
</evidence>
<dbReference type="GeneID" id="32917033"/>
<dbReference type="EMBL" id="UAUE01000003">
    <property type="protein sequence ID" value="SPY94585.1"/>
    <property type="molecule type" value="Genomic_DNA"/>
</dbReference>
<keyword evidence="5" id="KW-0449">Lipoprotein</keyword>
<dbReference type="PROSITE" id="PS51257">
    <property type="entry name" value="PROKAR_LIPOPROTEIN"/>
    <property type="match status" value="1"/>
</dbReference>
<dbReference type="Proteomes" id="UP000195540">
    <property type="component" value="Chromosome"/>
</dbReference>
<feature type="chain" id="PRO_5044568623" evidence="1">
    <location>
        <begin position="21"/>
        <end position="65"/>
    </location>
</feature>
<dbReference type="Proteomes" id="UP000251485">
    <property type="component" value="Unassembled WGS sequence"/>
</dbReference>
<dbReference type="AlphaFoldDB" id="A0A1Z1SWR6"/>
<proteinExistence type="predicted"/>
<organism evidence="3 10">
    <name type="scientific">Proteus mirabilis</name>
    <dbReference type="NCBI Taxonomy" id="584"/>
    <lineage>
        <taxon>Bacteria</taxon>
        <taxon>Pseudomonadati</taxon>
        <taxon>Pseudomonadota</taxon>
        <taxon>Gammaproteobacteria</taxon>
        <taxon>Enterobacterales</taxon>
        <taxon>Morganellaceae</taxon>
        <taxon>Proteus</taxon>
    </lineage>
</organism>
<reference evidence="8 9" key="2">
    <citation type="submission" date="2018-06" db="EMBL/GenBank/DDBJ databases">
        <authorList>
            <consortium name="Pathogen Informatics"/>
            <person name="Doyle S."/>
        </authorList>
    </citation>
    <scope>NUCLEOTIDE SEQUENCE [LARGE SCALE GENOMIC DNA]</scope>
    <source>
        <strain evidence="5 8">NCTC10975</strain>
        <strain evidence="6 9">NCTC11938</strain>
    </source>
</reference>
<dbReference type="EMBL" id="CP021694">
    <property type="protein sequence ID" value="ARX35152.1"/>
    <property type="molecule type" value="Genomic_DNA"/>
</dbReference>
<evidence type="ECO:0000313" key="3">
    <source>
        <dbReference type="EMBL" id="EKW9777909.1"/>
    </source>
</evidence>
<reference evidence="2 7" key="1">
    <citation type="submission" date="2017-05" db="EMBL/GenBank/DDBJ databases">
        <title>Whole genome sequencing of Proteus mirabilis AR_0155.</title>
        <authorList>
            <person name="Conlan S."/>
            <person name="Thomas P.J."/>
            <person name="Mullikin J."/>
            <person name="Frank K.M."/>
            <person name="Segre J.A."/>
        </authorList>
    </citation>
    <scope>NUCLEOTIDE SEQUENCE [LARGE SCALE GENOMIC DNA]</scope>
    <source>
        <strain evidence="2 7">AR_0155</strain>
    </source>
</reference>
<dbReference type="Proteomes" id="UP000254191">
    <property type="component" value="Unassembled WGS sequence"/>
</dbReference>
<evidence type="ECO:0000313" key="4">
    <source>
        <dbReference type="EMBL" id="MEY2344296.1"/>
    </source>
</evidence>
<sequence length="65" mass="7192">MKLVSAILLTLFFVSGCSTSQSDIDKYEQSSKDAMKPDPYSDSVINTIRQHQKITVCNSKIGGCY</sequence>